<dbReference type="GO" id="GO:1990165">
    <property type="term" value="F:single-strand break-containing DNA binding"/>
    <property type="evidence" value="ECO:0007669"/>
    <property type="project" value="TreeGrafter"/>
</dbReference>
<dbReference type="PROSITE" id="PS50157">
    <property type="entry name" value="ZINC_FINGER_C2H2_2"/>
    <property type="match status" value="1"/>
</dbReference>
<evidence type="ECO:0000256" key="1">
    <source>
        <dbReference type="ARBA" id="ARBA00022763"/>
    </source>
</evidence>
<feature type="compositionally biased region" description="Polar residues" evidence="5">
    <location>
        <begin position="60"/>
        <end position="69"/>
    </location>
</feature>
<evidence type="ECO:0000313" key="8">
    <source>
        <dbReference type="EMBL" id="KAK2147397.1"/>
    </source>
</evidence>
<comment type="caution">
    <text evidence="4">Lacks conserved residue(s) required for the propagation of feature annotation.</text>
</comment>
<dbReference type="PROSITE" id="PS51084">
    <property type="entry name" value="HIT_2"/>
    <property type="match status" value="1"/>
</dbReference>
<evidence type="ECO:0000256" key="2">
    <source>
        <dbReference type="ARBA" id="ARBA00023204"/>
    </source>
</evidence>
<dbReference type="GO" id="GO:0000012">
    <property type="term" value="P:single strand break repair"/>
    <property type="evidence" value="ECO:0007669"/>
    <property type="project" value="TreeGrafter"/>
</dbReference>
<dbReference type="FunFam" id="3.30.428.10:FF:000004">
    <property type="entry name" value="aprataxin isoform X2"/>
    <property type="match status" value="1"/>
</dbReference>
<protein>
    <recommendedName>
        <fullName evidence="10">Aprataxin</fullName>
    </recommendedName>
</protein>
<keyword evidence="1" id="KW-0227">DNA damage</keyword>
<dbReference type="InterPro" id="IPR036265">
    <property type="entry name" value="HIT-like_sf"/>
</dbReference>
<feature type="region of interest" description="Disordered" evidence="5">
    <location>
        <begin position="32"/>
        <end position="74"/>
    </location>
</feature>
<dbReference type="GO" id="GO:0033699">
    <property type="term" value="F:DNA 5'-adenosine monophosphate hydrolase activity"/>
    <property type="evidence" value="ECO:0007669"/>
    <property type="project" value="TreeGrafter"/>
</dbReference>
<evidence type="ECO:0008006" key="10">
    <source>
        <dbReference type="Google" id="ProtNLM"/>
    </source>
</evidence>
<gene>
    <name evidence="8" type="ORF">LSH36_555g02015</name>
</gene>
<dbReference type="SUPFAM" id="SSF54197">
    <property type="entry name" value="HIT-like"/>
    <property type="match status" value="1"/>
</dbReference>
<keyword evidence="2" id="KW-0234">DNA repair</keyword>
<evidence type="ECO:0000256" key="4">
    <source>
        <dbReference type="PROSITE-ProRule" id="PRU00464"/>
    </source>
</evidence>
<keyword evidence="9" id="KW-1185">Reference proteome</keyword>
<dbReference type="GO" id="GO:0003725">
    <property type="term" value="F:double-stranded RNA binding"/>
    <property type="evidence" value="ECO:0007669"/>
    <property type="project" value="TreeGrafter"/>
</dbReference>
<evidence type="ECO:0000259" key="6">
    <source>
        <dbReference type="PROSITE" id="PS50157"/>
    </source>
</evidence>
<comment type="caution">
    <text evidence="8">The sequence shown here is derived from an EMBL/GenBank/DDBJ whole genome shotgun (WGS) entry which is preliminary data.</text>
</comment>
<dbReference type="InterPro" id="IPR011146">
    <property type="entry name" value="HIT-like"/>
</dbReference>
<dbReference type="GO" id="GO:0030983">
    <property type="term" value="F:mismatched DNA binding"/>
    <property type="evidence" value="ECO:0007669"/>
    <property type="project" value="TreeGrafter"/>
</dbReference>
<keyword evidence="3" id="KW-0863">Zinc-finger</keyword>
<dbReference type="PROSITE" id="PS00028">
    <property type="entry name" value="ZINC_FINGER_C2H2_1"/>
    <property type="match status" value="1"/>
</dbReference>
<dbReference type="EMBL" id="JAODUP010000555">
    <property type="protein sequence ID" value="KAK2147397.1"/>
    <property type="molecule type" value="Genomic_DNA"/>
</dbReference>
<reference evidence="8" key="1">
    <citation type="journal article" date="2023" name="Mol. Biol. Evol.">
        <title>Third-Generation Sequencing Reveals the Adaptive Role of the Epigenome in Three Deep-Sea Polychaetes.</title>
        <authorList>
            <person name="Perez M."/>
            <person name="Aroh O."/>
            <person name="Sun Y."/>
            <person name="Lan Y."/>
            <person name="Juniper S.K."/>
            <person name="Young C.R."/>
            <person name="Angers B."/>
            <person name="Qian P.Y."/>
        </authorList>
    </citation>
    <scope>NUCLEOTIDE SEQUENCE</scope>
    <source>
        <strain evidence="8">P08H-3</strain>
    </source>
</reference>
<keyword evidence="3" id="KW-0479">Metal-binding</keyword>
<dbReference type="Gene3D" id="3.30.428.10">
    <property type="entry name" value="HIT-like"/>
    <property type="match status" value="1"/>
</dbReference>
<dbReference type="GO" id="GO:0005634">
    <property type="term" value="C:nucleus"/>
    <property type="evidence" value="ECO:0007669"/>
    <property type="project" value="TreeGrafter"/>
</dbReference>
<proteinExistence type="predicted"/>
<feature type="domain" description="C2H2-type" evidence="6">
    <location>
        <begin position="205"/>
        <end position="232"/>
    </location>
</feature>
<evidence type="ECO:0000259" key="7">
    <source>
        <dbReference type="PROSITE" id="PS51084"/>
    </source>
</evidence>
<dbReference type="PANTHER" id="PTHR12486:SF4">
    <property type="entry name" value="APRATAXIN"/>
    <property type="match status" value="1"/>
</dbReference>
<dbReference type="GO" id="GO:0003697">
    <property type="term" value="F:single-stranded DNA binding"/>
    <property type="evidence" value="ECO:0007669"/>
    <property type="project" value="TreeGrafter"/>
</dbReference>
<dbReference type="GO" id="GO:0008270">
    <property type="term" value="F:zinc ion binding"/>
    <property type="evidence" value="ECO:0007669"/>
    <property type="project" value="UniProtKB-KW"/>
</dbReference>
<feature type="domain" description="HIT" evidence="7">
    <location>
        <begin position="70"/>
        <end position="173"/>
    </location>
</feature>
<dbReference type="PANTHER" id="PTHR12486">
    <property type="entry name" value="APRATAXIN-RELATED"/>
    <property type="match status" value="1"/>
</dbReference>
<accession>A0AAD9MVJ9</accession>
<evidence type="ECO:0000256" key="5">
    <source>
        <dbReference type="SAM" id="MobiDB-lite"/>
    </source>
</evidence>
<evidence type="ECO:0000256" key="3">
    <source>
        <dbReference type="PROSITE-ProRule" id="PRU00042"/>
    </source>
</evidence>
<dbReference type="AlphaFoldDB" id="A0AAD9MVJ9"/>
<evidence type="ECO:0000313" key="9">
    <source>
        <dbReference type="Proteomes" id="UP001208570"/>
    </source>
</evidence>
<sequence>MCVFMFTSNSLTKTNCIKYLLQTTARFSHQRAHQQAVRGMATNKRKNEDDKPGTKKPASRTVTSASGPWNQGLKASMNDPGLRVMADDQCVIIRDKYPKARYHFLVLPKRSIPNLKKLVPNDIPLLTHMYDISKELTAALDTGLEFRYGYHAVPSMSLLHLHVVSQDFDSPCLKTKKHWNSFNTEYFIDAEDEKFILATKELYVDKCHKCSKPFSTIPALKSHLVSHIPNNTNKSQ</sequence>
<organism evidence="8 9">
    <name type="scientific">Paralvinella palmiformis</name>
    <dbReference type="NCBI Taxonomy" id="53620"/>
    <lineage>
        <taxon>Eukaryota</taxon>
        <taxon>Metazoa</taxon>
        <taxon>Spiralia</taxon>
        <taxon>Lophotrochozoa</taxon>
        <taxon>Annelida</taxon>
        <taxon>Polychaeta</taxon>
        <taxon>Sedentaria</taxon>
        <taxon>Canalipalpata</taxon>
        <taxon>Terebellida</taxon>
        <taxon>Terebelliformia</taxon>
        <taxon>Alvinellidae</taxon>
        <taxon>Paralvinella</taxon>
    </lineage>
</organism>
<keyword evidence="3" id="KW-0862">Zinc</keyword>
<dbReference type="InterPro" id="IPR013087">
    <property type="entry name" value="Znf_C2H2_type"/>
</dbReference>
<name>A0AAD9MVJ9_9ANNE</name>
<dbReference type="Pfam" id="PF11969">
    <property type="entry name" value="DcpS_C"/>
    <property type="match status" value="1"/>
</dbReference>
<dbReference type="Proteomes" id="UP001208570">
    <property type="component" value="Unassembled WGS sequence"/>
</dbReference>